<dbReference type="PROSITE" id="PS50191">
    <property type="entry name" value="CRAL_TRIO"/>
    <property type="match status" value="1"/>
</dbReference>
<comment type="caution">
    <text evidence="3">The sequence shown here is derived from an EMBL/GenBank/DDBJ whole genome shotgun (WGS) entry which is preliminary data.</text>
</comment>
<dbReference type="EMBL" id="JAOPGA020000840">
    <property type="protein sequence ID" value="KAL0482306.1"/>
    <property type="molecule type" value="Genomic_DNA"/>
</dbReference>
<organism evidence="3 4">
    <name type="scientific">Acrasis kona</name>
    <dbReference type="NCBI Taxonomy" id="1008807"/>
    <lineage>
        <taxon>Eukaryota</taxon>
        <taxon>Discoba</taxon>
        <taxon>Heterolobosea</taxon>
        <taxon>Tetramitia</taxon>
        <taxon>Eutetramitia</taxon>
        <taxon>Acrasidae</taxon>
        <taxon>Acrasis</taxon>
    </lineage>
</organism>
<gene>
    <name evidence="3" type="ORF">AKO1_012990</name>
</gene>
<dbReference type="GO" id="GO:0008526">
    <property type="term" value="F:phosphatidylinositol transfer activity"/>
    <property type="evidence" value="ECO:0007669"/>
    <property type="project" value="TreeGrafter"/>
</dbReference>
<keyword evidence="4" id="KW-1185">Reference proteome</keyword>
<evidence type="ECO:0000313" key="4">
    <source>
        <dbReference type="Proteomes" id="UP001431209"/>
    </source>
</evidence>
<dbReference type="SMART" id="SM00516">
    <property type="entry name" value="SEC14"/>
    <property type="match status" value="1"/>
</dbReference>
<dbReference type="AlphaFoldDB" id="A0AAW2YXT8"/>
<reference evidence="3 4" key="1">
    <citation type="submission" date="2024-03" db="EMBL/GenBank/DDBJ databases">
        <title>The Acrasis kona genome and developmental transcriptomes reveal deep origins of eukaryotic multicellular pathways.</title>
        <authorList>
            <person name="Sheikh S."/>
            <person name="Fu C.-J."/>
            <person name="Brown M.W."/>
            <person name="Baldauf S.L."/>
        </authorList>
    </citation>
    <scope>NUCLEOTIDE SEQUENCE [LARGE SCALE GENOMIC DNA]</scope>
    <source>
        <strain evidence="3 4">ATCC MYA-3509</strain>
    </source>
</reference>
<name>A0AAW2YXT8_9EUKA</name>
<dbReference type="PANTHER" id="PTHR45824:SF29">
    <property type="entry name" value="GH16843P"/>
    <property type="match status" value="1"/>
</dbReference>
<feature type="compositionally biased region" description="Basic and acidic residues" evidence="1">
    <location>
        <begin position="1"/>
        <end position="11"/>
    </location>
</feature>
<dbReference type="SUPFAM" id="SSF52087">
    <property type="entry name" value="CRAL/TRIO domain"/>
    <property type="match status" value="1"/>
</dbReference>
<dbReference type="InterPro" id="IPR036865">
    <property type="entry name" value="CRAL-TRIO_dom_sf"/>
</dbReference>
<dbReference type="PANTHER" id="PTHR45824">
    <property type="entry name" value="GH16843P"/>
    <property type="match status" value="1"/>
</dbReference>
<accession>A0AAW2YXT8</accession>
<dbReference type="InterPro" id="IPR036273">
    <property type="entry name" value="CRAL/TRIO_N_dom_sf"/>
</dbReference>
<dbReference type="Proteomes" id="UP001431209">
    <property type="component" value="Unassembled WGS sequence"/>
</dbReference>
<protein>
    <recommendedName>
        <fullName evidence="2">CRAL-TRIO domain-containing protein</fullName>
    </recommendedName>
</protein>
<dbReference type="InterPro" id="IPR052578">
    <property type="entry name" value="PI_Transfer_CRAL-TRIO"/>
</dbReference>
<evidence type="ECO:0000313" key="3">
    <source>
        <dbReference type="EMBL" id="KAL0482306.1"/>
    </source>
</evidence>
<evidence type="ECO:0000259" key="2">
    <source>
        <dbReference type="PROSITE" id="PS50191"/>
    </source>
</evidence>
<evidence type="ECO:0000256" key="1">
    <source>
        <dbReference type="SAM" id="MobiDB-lite"/>
    </source>
</evidence>
<dbReference type="InterPro" id="IPR001251">
    <property type="entry name" value="CRAL-TRIO_dom"/>
</dbReference>
<dbReference type="Pfam" id="PF00650">
    <property type="entry name" value="CRAL_TRIO"/>
    <property type="match status" value="1"/>
</dbReference>
<dbReference type="Gene3D" id="3.40.525.10">
    <property type="entry name" value="CRAL-TRIO lipid binding domain"/>
    <property type="match status" value="1"/>
</dbReference>
<dbReference type="CDD" id="cd00170">
    <property type="entry name" value="SEC14"/>
    <property type="match status" value="1"/>
</dbReference>
<sequence>MGDLKNREEALFGKVPPPPKKSFMANLGKEKDDKIKEFRGVVDSWKDGYDKHVQDFLSDATLFRYLDGFQWDINTANEKIKATAEWRQKERPQDIRLKDLKELGESGFIVHHGFDKYGRPIMYVNFGKDQLEVNEETNKLRKLAILYYVEKCTSRMPENVYQITWICDLKDANISLAMVKGLLPSMLLLGEHCAERLSVAIVCNASWTLSMCWSFASPFLNQQTLDRYTVTRESGEEVKAIITKYVDEDELLKGFGGKNDFKYDHKAIIALEEEQDKQQKE</sequence>
<feature type="domain" description="CRAL-TRIO" evidence="2">
    <location>
        <begin position="96"/>
        <end position="263"/>
    </location>
</feature>
<proteinExistence type="predicted"/>
<dbReference type="SUPFAM" id="SSF46938">
    <property type="entry name" value="CRAL/TRIO N-terminal domain"/>
    <property type="match status" value="1"/>
</dbReference>
<feature type="region of interest" description="Disordered" evidence="1">
    <location>
        <begin position="1"/>
        <end position="26"/>
    </location>
</feature>